<dbReference type="Proteomes" id="UP000324222">
    <property type="component" value="Unassembled WGS sequence"/>
</dbReference>
<name>A0A5B7DIH4_PORTR</name>
<evidence type="ECO:0000313" key="1">
    <source>
        <dbReference type="EMBL" id="MPC21341.1"/>
    </source>
</evidence>
<reference evidence="1 2" key="1">
    <citation type="submission" date="2019-05" db="EMBL/GenBank/DDBJ databases">
        <title>Another draft genome of Portunus trituberculatus and its Hox gene families provides insights of decapod evolution.</title>
        <authorList>
            <person name="Jeong J.-H."/>
            <person name="Song I."/>
            <person name="Kim S."/>
            <person name="Choi T."/>
            <person name="Kim D."/>
            <person name="Ryu S."/>
            <person name="Kim W."/>
        </authorList>
    </citation>
    <scope>NUCLEOTIDE SEQUENCE [LARGE SCALE GENOMIC DNA]</scope>
    <source>
        <tissue evidence="1">Muscle</tissue>
    </source>
</reference>
<comment type="caution">
    <text evidence="1">The sequence shown here is derived from an EMBL/GenBank/DDBJ whole genome shotgun (WGS) entry which is preliminary data.</text>
</comment>
<evidence type="ECO:0000313" key="2">
    <source>
        <dbReference type="Proteomes" id="UP000324222"/>
    </source>
</evidence>
<gene>
    <name evidence="1" type="ORF">E2C01_014324</name>
</gene>
<accession>A0A5B7DIH4</accession>
<dbReference type="EMBL" id="VSRR010000966">
    <property type="protein sequence ID" value="MPC21341.1"/>
    <property type="molecule type" value="Genomic_DNA"/>
</dbReference>
<organism evidence="1 2">
    <name type="scientific">Portunus trituberculatus</name>
    <name type="common">Swimming crab</name>
    <name type="synonym">Neptunus trituberculatus</name>
    <dbReference type="NCBI Taxonomy" id="210409"/>
    <lineage>
        <taxon>Eukaryota</taxon>
        <taxon>Metazoa</taxon>
        <taxon>Ecdysozoa</taxon>
        <taxon>Arthropoda</taxon>
        <taxon>Crustacea</taxon>
        <taxon>Multicrustacea</taxon>
        <taxon>Malacostraca</taxon>
        <taxon>Eumalacostraca</taxon>
        <taxon>Eucarida</taxon>
        <taxon>Decapoda</taxon>
        <taxon>Pleocyemata</taxon>
        <taxon>Brachyura</taxon>
        <taxon>Eubrachyura</taxon>
        <taxon>Portunoidea</taxon>
        <taxon>Portunidae</taxon>
        <taxon>Portuninae</taxon>
        <taxon>Portunus</taxon>
    </lineage>
</organism>
<proteinExistence type="predicted"/>
<keyword evidence="2" id="KW-1185">Reference proteome</keyword>
<dbReference type="AlphaFoldDB" id="A0A5B7DIH4"/>
<protein>
    <submittedName>
        <fullName evidence="1">Uncharacterized protein</fullName>
    </submittedName>
</protein>
<sequence length="91" mass="9847">MIWARVWPKLYTSAEAVTTWRCVAGRGGVAGHWRLVEAGCSGGTGGKEEQGGRARLEVRQGLWREGGDGGKVSMQAVIDRCGAGKRLRMME</sequence>